<feature type="region of interest" description="Disordered" evidence="1">
    <location>
        <begin position="99"/>
        <end position="121"/>
    </location>
</feature>
<proteinExistence type="predicted"/>
<keyword evidence="4" id="KW-1185">Reference proteome</keyword>
<evidence type="ECO:0000256" key="1">
    <source>
        <dbReference type="SAM" id="MobiDB-lite"/>
    </source>
</evidence>
<sequence>MEFSLLFTILATILVSLLALALCCAGCCGACFIAIYDSIRDGRRRRRPAAEVQGYRLRDVGAEGGEREGRRASPRTPPPTYVVPQARFEVLVRPRGPAPAYEAVQAPPPAYAGGGSGRHRS</sequence>
<keyword evidence="2" id="KW-0732">Signal</keyword>
<feature type="compositionally biased region" description="Gly residues" evidence="1">
    <location>
        <begin position="112"/>
        <end position="121"/>
    </location>
</feature>
<name>A0AAN8F2Y2_9EURO</name>
<feature type="region of interest" description="Disordered" evidence="1">
    <location>
        <begin position="58"/>
        <end position="81"/>
    </location>
</feature>
<evidence type="ECO:0000313" key="4">
    <source>
        <dbReference type="Proteomes" id="UP001316803"/>
    </source>
</evidence>
<feature type="signal peptide" evidence="2">
    <location>
        <begin position="1"/>
        <end position="25"/>
    </location>
</feature>
<evidence type="ECO:0000256" key="2">
    <source>
        <dbReference type="SAM" id="SignalP"/>
    </source>
</evidence>
<dbReference type="AlphaFoldDB" id="A0AAN8F2Y2"/>
<dbReference type="Proteomes" id="UP001316803">
    <property type="component" value="Unassembled WGS sequence"/>
</dbReference>
<feature type="chain" id="PRO_5042816207" evidence="2">
    <location>
        <begin position="26"/>
        <end position="121"/>
    </location>
</feature>
<reference evidence="3 4" key="1">
    <citation type="submission" date="2022-12" db="EMBL/GenBank/DDBJ databases">
        <title>Genomic features and morphological characterization of a novel Knufia sp. strain isolated from spacecraft assembly facility.</title>
        <authorList>
            <person name="Teixeira M."/>
            <person name="Chander A.M."/>
            <person name="Stajich J.E."/>
            <person name="Venkateswaran K."/>
        </authorList>
    </citation>
    <scope>NUCLEOTIDE SEQUENCE [LARGE SCALE GENOMIC DNA]</scope>
    <source>
        <strain evidence="3 4">FJI-L2-BK-P2</strain>
    </source>
</reference>
<comment type="caution">
    <text evidence="3">The sequence shown here is derived from an EMBL/GenBank/DDBJ whole genome shotgun (WGS) entry which is preliminary data.</text>
</comment>
<accession>A0AAN8F2Y2</accession>
<dbReference type="EMBL" id="JAKLMC020000029">
    <property type="protein sequence ID" value="KAK5950111.1"/>
    <property type="molecule type" value="Genomic_DNA"/>
</dbReference>
<protein>
    <submittedName>
        <fullName evidence="3">Uncharacterized protein</fullName>
    </submittedName>
</protein>
<organism evidence="3 4">
    <name type="scientific">Knufia fluminis</name>
    <dbReference type="NCBI Taxonomy" id="191047"/>
    <lineage>
        <taxon>Eukaryota</taxon>
        <taxon>Fungi</taxon>
        <taxon>Dikarya</taxon>
        <taxon>Ascomycota</taxon>
        <taxon>Pezizomycotina</taxon>
        <taxon>Eurotiomycetes</taxon>
        <taxon>Chaetothyriomycetidae</taxon>
        <taxon>Chaetothyriales</taxon>
        <taxon>Trichomeriaceae</taxon>
        <taxon>Knufia</taxon>
    </lineage>
</organism>
<gene>
    <name evidence="3" type="ORF">OHC33_008826</name>
</gene>
<evidence type="ECO:0000313" key="3">
    <source>
        <dbReference type="EMBL" id="KAK5950111.1"/>
    </source>
</evidence>
<feature type="compositionally biased region" description="Basic and acidic residues" evidence="1">
    <location>
        <begin position="58"/>
        <end position="71"/>
    </location>
</feature>